<dbReference type="GO" id="GO:0000978">
    <property type="term" value="F:RNA polymerase II cis-regulatory region sequence-specific DNA binding"/>
    <property type="evidence" value="ECO:0007669"/>
    <property type="project" value="TreeGrafter"/>
</dbReference>
<dbReference type="PROSITE" id="PS00028">
    <property type="entry name" value="ZINC_FINGER_C2H2_1"/>
    <property type="match status" value="5"/>
</dbReference>
<keyword evidence="6" id="KW-0805">Transcription regulation</keyword>
<feature type="region of interest" description="Disordered" evidence="11">
    <location>
        <begin position="209"/>
        <end position="283"/>
    </location>
</feature>
<dbReference type="SMART" id="SM00225">
    <property type="entry name" value="BTB"/>
    <property type="match status" value="1"/>
</dbReference>
<feature type="region of interest" description="Disordered" evidence="11">
    <location>
        <begin position="142"/>
        <end position="194"/>
    </location>
</feature>
<gene>
    <name evidence="15" type="primary">BCL6B</name>
</gene>
<dbReference type="Pfam" id="PF00651">
    <property type="entry name" value="BTB"/>
    <property type="match status" value="1"/>
</dbReference>
<evidence type="ECO:0000259" key="13">
    <source>
        <dbReference type="PROSITE" id="PS50157"/>
    </source>
</evidence>
<dbReference type="PROSITE" id="PS50097">
    <property type="entry name" value="BTB"/>
    <property type="match status" value="1"/>
</dbReference>
<keyword evidence="3" id="KW-0677">Repeat</keyword>
<evidence type="ECO:0000256" key="3">
    <source>
        <dbReference type="ARBA" id="ARBA00022737"/>
    </source>
</evidence>
<dbReference type="SMART" id="SM00355">
    <property type="entry name" value="ZnF_C2H2"/>
    <property type="match status" value="5"/>
</dbReference>
<evidence type="ECO:0000256" key="11">
    <source>
        <dbReference type="SAM" id="MobiDB-lite"/>
    </source>
</evidence>
<evidence type="ECO:0000256" key="8">
    <source>
        <dbReference type="ARBA" id="ARBA00023163"/>
    </source>
</evidence>
<evidence type="ECO:0000256" key="7">
    <source>
        <dbReference type="ARBA" id="ARBA00023125"/>
    </source>
</evidence>
<evidence type="ECO:0000256" key="1">
    <source>
        <dbReference type="ARBA" id="ARBA00004123"/>
    </source>
</evidence>
<dbReference type="FunFam" id="3.30.160.60:FF:002343">
    <property type="entry name" value="Zinc finger protein 33A"/>
    <property type="match status" value="1"/>
</dbReference>
<evidence type="ECO:0000313" key="15">
    <source>
        <dbReference type="RefSeq" id="XP_025049551.1"/>
    </source>
</evidence>
<organism evidence="14 15">
    <name type="scientific">Alligator sinensis</name>
    <name type="common">Chinese alligator</name>
    <dbReference type="NCBI Taxonomy" id="38654"/>
    <lineage>
        <taxon>Eukaryota</taxon>
        <taxon>Metazoa</taxon>
        <taxon>Chordata</taxon>
        <taxon>Craniata</taxon>
        <taxon>Vertebrata</taxon>
        <taxon>Euteleostomi</taxon>
        <taxon>Archelosauria</taxon>
        <taxon>Archosauria</taxon>
        <taxon>Crocodylia</taxon>
        <taxon>Alligatoridae</taxon>
        <taxon>Alligatorinae</taxon>
        <taxon>Alligator</taxon>
    </lineage>
</organism>
<dbReference type="InterPro" id="IPR013087">
    <property type="entry name" value="Znf_C2H2_type"/>
</dbReference>
<evidence type="ECO:0000256" key="2">
    <source>
        <dbReference type="ARBA" id="ARBA00022723"/>
    </source>
</evidence>
<dbReference type="FunFam" id="3.30.160.60:FF:001485">
    <property type="entry name" value="Krueppel-related zinc finger protein"/>
    <property type="match status" value="1"/>
</dbReference>
<keyword evidence="9" id="KW-0539">Nucleus</keyword>
<dbReference type="Gene3D" id="3.30.710.10">
    <property type="entry name" value="Potassium Channel Kv1.1, Chain A"/>
    <property type="match status" value="1"/>
</dbReference>
<protein>
    <submittedName>
        <fullName evidence="15">B-cell CLL/lymphoma 6 member B protein isoform X2</fullName>
    </submittedName>
</protein>
<name>A0A3Q0FPG7_ALLSI</name>
<dbReference type="PANTHER" id="PTHR46105">
    <property type="entry name" value="AGAP004733-PA"/>
    <property type="match status" value="1"/>
</dbReference>
<accession>A0A3Q0FPG7</accession>
<dbReference type="PANTHER" id="PTHR46105:SF25">
    <property type="entry name" value="ZGC:110075 PROTEIN"/>
    <property type="match status" value="1"/>
</dbReference>
<feature type="domain" description="C2H2-type" evidence="13">
    <location>
        <begin position="375"/>
        <end position="402"/>
    </location>
</feature>
<reference evidence="15" key="1">
    <citation type="submission" date="2025-08" db="UniProtKB">
        <authorList>
            <consortium name="RefSeq"/>
        </authorList>
    </citation>
    <scope>IDENTIFICATION</scope>
</reference>
<dbReference type="InterPro" id="IPR036236">
    <property type="entry name" value="Znf_C2H2_sf"/>
</dbReference>
<dbReference type="CTD" id="255877"/>
<dbReference type="Gene3D" id="3.30.160.60">
    <property type="entry name" value="Classic Zinc Finger"/>
    <property type="match status" value="5"/>
</dbReference>
<keyword evidence="5" id="KW-0862">Zinc</keyword>
<dbReference type="FunFam" id="3.30.160.60:FF:000536">
    <property type="entry name" value="hypermethylated in cancer 2 protein-like"/>
    <property type="match status" value="1"/>
</dbReference>
<dbReference type="SUPFAM" id="SSF54695">
    <property type="entry name" value="POZ domain"/>
    <property type="match status" value="1"/>
</dbReference>
<feature type="domain" description="C2H2-type" evidence="13">
    <location>
        <begin position="347"/>
        <end position="374"/>
    </location>
</feature>
<feature type="compositionally biased region" description="Pro residues" evidence="11">
    <location>
        <begin position="216"/>
        <end position="232"/>
    </location>
</feature>
<evidence type="ECO:0000256" key="10">
    <source>
        <dbReference type="PROSITE-ProRule" id="PRU00042"/>
    </source>
</evidence>
<dbReference type="Proteomes" id="UP000189705">
    <property type="component" value="Unplaced"/>
</dbReference>
<feature type="domain" description="BTB" evidence="12">
    <location>
        <begin position="42"/>
        <end position="109"/>
    </location>
</feature>
<dbReference type="FunFam" id="3.30.160.60:FF:000065">
    <property type="entry name" value="B-cell CLL/lymphoma 6, member B"/>
    <property type="match status" value="1"/>
</dbReference>
<dbReference type="GeneID" id="102386886"/>
<keyword evidence="14" id="KW-1185">Reference proteome</keyword>
<evidence type="ECO:0000256" key="9">
    <source>
        <dbReference type="ARBA" id="ARBA00023242"/>
    </source>
</evidence>
<evidence type="ECO:0000259" key="12">
    <source>
        <dbReference type="PROSITE" id="PS50097"/>
    </source>
</evidence>
<dbReference type="Pfam" id="PF00096">
    <property type="entry name" value="zf-C2H2"/>
    <property type="match status" value="3"/>
</dbReference>
<dbReference type="AlphaFoldDB" id="A0A3Q0FPG7"/>
<dbReference type="RefSeq" id="XP_025049551.1">
    <property type="nucleotide sequence ID" value="XM_025193766.1"/>
</dbReference>
<dbReference type="InterPro" id="IPR011333">
    <property type="entry name" value="SKP1/BTB/POZ_sf"/>
</dbReference>
<feature type="domain" description="C2H2-type" evidence="13">
    <location>
        <begin position="403"/>
        <end position="426"/>
    </location>
</feature>
<dbReference type="FunFam" id="3.30.160.60:FF:000690">
    <property type="entry name" value="Zinc finger protein 354C"/>
    <property type="match status" value="1"/>
</dbReference>
<dbReference type="InterPro" id="IPR050457">
    <property type="entry name" value="ZnFinger_BTB_dom_contain"/>
</dbReference>
<keyword evidence="8" id="KW-0804">Transcription</keyword>
<evidence type="ECO:0000313" key="14">
    <source>
        <dbReference type="Proteomes" id="UP000189705"/>
    </source>
</evidence>
<dbReference type="InterPro" id="IPR000210">
    <property type="entry name" value="BTB/POZ_dom"/>
</dbReference>
<feature type="domain" description="C2H2-type" evidence="13">
    <location>
        <begin position="319"/>
        <end position="346"/>
    </location>
</feature>
<keyword evidence="7" id="KW-0238">DNA-binding</keyword>
<dbReference type="GO" id="GO:0000981">
    <property type="term" value="F:DNA-binding transcription factor activity, RNA polymerase II-specific"/>
    <property type="evidence" value="ECO:0007669"/>
    <property type="project" value="TreeGrafter"/>
</dbReference>
<dbReference type="GO" id="GO:0008270">
    <property type="term" value="F:zinc ion binding"/>
    <property type="evidence" value="ECO:0007669"/>
    <property type="project" value="UniProtKB-KW"/>
</dbReference>
<sequence length="447" mass="47218">MLQQGAGPVAQGAGLGCVREFTRHAGDVLRNLAELRRRRVLTDITLVLQGRPLPAHKAMLAACSGFFYSAFAGPGGQELGVLPLPGMLPPAGVQALLDFMYTAHLPLTPASAPAVLSAATYLQMEHVAQAVRSFLATSLVHPTASPPSPLLDPGLGEQEGEGFPLGTPESPARGEGAQPGSPRGSSTGGPPSPRACNWKKYKFIVLPAQRGGSLDPPGPAPGPAPSPGPAPPGLQGEVGPGEETPSWLHSPSPASLLCPHGLPGAPQPPAGPGPYGGGAEAGGTRPLEKPFKCQLCQSAFRYKGNLASHHTIHTGEKPYCCGVCGAHFNRPANLKTHARIHSGEKPYKCDTCSSSFVQVAHLRAHILIHTGEKPYPCKTCGTRFRHLQTLKSHIRIHTGEKPYQCEPCQLHFRHKSQLRLHLRQKHGAVTNTKVRYQVLAGPYTGAC</sequence>
<feature type="domain" description="C2H2-type" evidence="13">
    <location>
        <begin position="291"/>
        <end position="318"/>
    </location>
</feature>
<evidence type="ECO:0000256" key="6">
    <source>
        <dbReference type="ARBA" id="ARBA00023015"/>
    </source>
</evidence>
<feature type="compositionally biased region" description="Low complexity" evidence="11">
    <location>
        <begin position="179"/>
        <end position="189"/>
    </location>
</feature>
<comment type="subcellular location">
    <subcellularLocation>
        <location evidence="1">Nucleus</location>
    </subcellularLocation>
</comment>
<proteinExistence type="predicted"/>
<dbReference type="PROSITE" id="PS50157">
    <property type="entry name" value="ZINC_FINGER_C2H2_2"/>
    <property type="match status" value="5"/>
</dbReference>
<evidence type="ECO:0000256" key="5">
    <source>
        <dbReference type="ARBA" id="ARBA00022833"/>
    </source>
</evidence>
<keyword evidence="2" id="KW-0479">Metal-binding</keyword>
<dbReference type="SUPFAM" id="SSF57667">
    <property type="entry name" value="beta-beta-alpha zinc fingers"/>
    <property type="match status" value="3"/>
</dbReference>
<evidence type="ECO:0000256" key="4">
    <source>
        <dbReference type="ARBA" id="ARBA00022771"/>
    </source>
</evidence>
<keyword evidence="4 10" id="KW-0863">Zinc-finger</keyword>